<evidence type="ECO:0000256" key="6">
    <source>
        <dbReference type="ARBA" id="ARBA00022882"/>
    </source>
</evidence>
<dbReference type="InterPro" id="IPR027359">
    <property type="entry name" value="Volt_channel_dom_sf"/>
</dbReference>
<evidence type="ECO:0000256" key="2">
    <source>
        <dbReference type="ARBA" id="ARBA00022448"/>
    </source>
</evidence>
<dbReference type="PANTHER" id="PTHR11537">
    <property type="entry name" value="VOLTAGE-GATED POTASSIUM CHANNEL"/>
    <property type="match status" value="1"/>
</dbReference>
<organism evidence="14 15">
    <name type="scientific">Brumimicrobium salinarum</name>
    <dbReference type="NCBI Taxonomy" id="2058658"/>
    <lineage>
        <taxon>Bacteria</taxon>
        <taxon>Pseudomonadati</taxon>
        <taxon>Bacteroidota</taxon>
        <taxon>Flavobacteriia</taxon>
        <taxon>Flavobacteriales</taxon>
        <taxon>Crocinitomicaceae</taxon>
        <taxon>Brumimicrobium</taxon>
    </lineage>
</organism>
<feature type="transmembrane region" description="Helical" evidence="12">
    <location>
        <begin position="42"/>
        <end position="63"/>
    </location>
</feature>
<keyword evidence="9" id="KW-0406">Ion transport</keyword>
<name>A0A2I0R5W1_9FLAO</name>
<dbReference type="PRINTS" id="PR00169">
    <property type="entry name" value="KCHANNEL"/>
</dbReference>
<dbReference type="SUPFAM" id="SSF81324">
    <property type="entry name" value="Voltage-gated potassium channels"/>
    <property type="match status" value="1"/>
</dbReference>
<evidence type="ECO:0000256" key="4">
    <source>
        <dbReference type="ARBA" id="ARBA00022692"/>
    </source>
</evidence>
<feature type="domain" description="Ion transport" evidence="13">
    <location>
        <begin position="38"/>
        <end position="254"/>
    </location>
</feature>
<gene>
    <name evidence="14" type="ORF">CW751_01000</name>
</gene>
<reference evidence="14 15" key="1">
    <citation type="submission" date="2017-12" db="EMBL/GenBank/DDBJ databases">
        <title>The draft genome sequence of Brumimicrobium saltpan LHR20.</title>
        <authorList>
            <person name="Do Z.-J."/>
            <person name="Luo H.-R."/>
        </authorList>
    </citation>
    <scope>NUCLEOTIDE SEQUENCE [LARGE SCALE GENOMIC DNA]</scope>
    <source>
        <strain evidence="14 15">LHR20</strain>
    </source>
</reference>
<evidence type="ECO:0000256" key="11">
    <source>
        <dbReference type="ARBA" id="ARBA00023303"/>
    </source>
</evidence>
<dbReference type="GO" id="GO:0008076">
    <property type="term" value="C:voltage-gated potassium channel complex"/>
    <property type="evidence" value="ECO:0007669"/>
    <property type="project" value="InterPro"/>
</dbReference>
<dbReference type="GO" id="GO:0005249">
    <property type="term" value="F:voltage-gated potassium channel activity"/>
    <property type="evidence" value="ECO:0007669"/>
    <property type="project" value="InterPro"/>
</dbReference>
<evidence type="ECO:0000256" key="1">
    <source>
        <dbReference type="ARBA" id="ARBA00004141"/>
    </source>
</evidence>
<evidence type="ECO:0000313" key="15">
    <source>
        <dbReference type="Proteomes" id="UP000236654"/>
    </source>
</evidence>
<feature type="transmembrane region" description="Helical" evidence="12">
    <location>
        <begin position="69"/>
        <end position="88"/>
    </location>
</feature>
<evidence type="ECO:0000256" key="12">
    <source>
        <dbReference type="SAM" id="Phobius"/>
    </source>
</evidence>
<proteinExistence type="predicted"/>
<keyword evidence="11" id="KW-0407">Ion channel</keyword>
<dbReference type="Proteomes" id="UP000236654">
    <property type="component" value="Unassembled WGS sequence"/>
</dbReference>
<keyword evidence="10 12" id="KW-0472">Membrane</keyword>
<dbReference type="InterPro" id="IPR005821">
    <property type="entry name" value="Ion_trans_dom"/>
</dbReference>
<keyword evidence="3" id="KW-0633">Potassium transport</keyword>
<comment type="caution">
    <text evidence="14">The sequence shown here is derived from an EMBL/GenBank/DDBJ whole genome shotgun (WGS) entry which is preliminary data.</text>
</comment>
<dbReference type="AlphaFoldDB" id="A0A2I0R5W1"/>
<dbReference type="Gene3D" id="1.20.120.350">
    <property type="entry name" value="Voltage-gated potassium channels. Chain C"/>
    <property type="match status" value="1"/>
</dbReference>
<keyword evidence="2" id="KW-0813">Transport</keyword>
<comment type="subcellular location">
    <subcellularLocation>
        <location evidence="1">Membrane</location>
        <topology evidence="1">Multi-pass membrane protein</topology>
    </subcellularLocation>
</comment>
<keyword evidence="5" id="KW-0631">Potassium channel</keyword>
<evidence type="ECO:0000256" key="7">
    <source>
        <dbReference type="ARBA" id="ARBA00022958"/>
    </source>
</evidence>
<accession>A0A2I0R5W1</accession>
<keyword evidence="7" id="KW-0630">Potassium</keyword>
<keyword evidence="4 12" id="KW-0812">Transmembrane</keyword>
<evidence type="ECO:0000256" key="5">
    <source>
        <dbReference type="ARBA" id="ARBA00022826"/>
    </source>
</evidence>
<keyword evidence="8 12" id="KW-1133">Transmembrane helix</keyword>
<keyword evidence="15" id="KW-1185">Reference proteome</keyword>
<feature type="transmembrane region" description="Helical" evidence="12">
    <location>
        <begin position="100"/>
        <end position="119"/>
    </location>
</feature>
<evidence type="ECO:0000256" key="9">
    <source>
        <dbReference type="ARBA" id="ARBA00023065"/>
    </source>
</evidence>
<feature type="transmembrane region" description="Helical" evidence="12">
    <location>
        <begin position="224"/>
        <end position="244"/>
    </location>
</feature>
<dbReference type="GO" id="GO:0001508">
    <property type="term" value="P:action potential"/>
    <property type="evidence" value="ECO:0007669"/>
    <property type="project" value="TreeGrafter"/>
</dbReference>
<sequence length="285" mass="32256">MKKRIDKSLAFREKEFNLRPWQLKVQEVIYGTYTKTGKAFDIILLIIILLSVVVVMLESVSYLNLKYRLTFITIEWIVTGLFTIEYILRIVSLRKPLSYIFSFMGLVDLFSILPSYLSLMVDGTAALMILRSIRFLRIFRILRLSRYMLGADILGEALKNSRHKITVFLISMLTIVIILGGLMYVIEPSEAGFTSIPRSVYWAIITITTVGYGDIAPVTPLGQAVASFIMLFGYAIIAVPTGIVSSEFTNIKSEGMKAFECPNCGEKDHKKAAKFCRSCGYEFKD</sequence>
<keyword evidence="6" id="KW-0851">Voltage-gated channel</keyword>
<feature type="transmembrane region" description="Helical" evidence="12">
    <location>
        <begin position="165"/>
        <end position="186"/>
    </location>
</feature>
<evidence type="ECO:0000313" key="14">
    <source>
        <dbReference type="EMBL" id="PKR81945.1"/>
    </source>
</evidence>
<evidence type="ECO:0000256" key="3">
    <source>
        <dbReference type="ARBA" id="ARBA00022538"/>
    </source>
</evidence>
<dbReference type="InterPro" id="IPR028325">
    <property type="entry name" value="VG_K_chnl"/>
</dbReference>
<dbReference type="Pfam" id="PF00520">
    <property type="entry name" value="Ion_trans"/>
    <property type="match status" value="1"/>
</dbReference>
<evidence type="ECO:0000256" key="8">
    <source>
        <dbReference type="ARBA" id="ARBA00022989"/>
    </source>
</evidence>
<dbReference type="EMBL" id="PJNI01000001">
    <property type="protein sequence ID" value="PKR81945.1"/>
    <property type="molecule type" value="Genomic_DNA"/>
</dbReference>
<dbReference type="PANTHER" id="PTHR11537:SF254">
    <property type="entry name" value="POTASSIUM VOLTAGE-GATED CHANNEL PROTEIN SHAB"/>
    <property type="match status" value="1"/>
</dbReference>
<evidence type="ECO:0000259" key="13">
    <source>
        <dbReference type="Pfam" id="PF00520"/>
    </source>
</evidence>
<dbReference type="OrthoDB" id="9799090at2"/>
<dbReference type="RefSeq" id="WP_101333091.1">
    <property type="nucleotide sequence ID" value="NZ_PJNI01000001.1"/>
</dbReference>
<evidence type="ECO:0000256" key="10">
    <source>
        <dbReference type="ARBA" id="ARBA00023136"/>
    </source>
</evidence>
<dbReference type="Gene3D" id="1.10.287.70">
    <property type="match status" value="1"/>
</dbReference>
<protein>
    <submittedName>
        <fullName evidence="14">Ion transporter</fullName>
    </submittedName>
</protein>